<dbReference type="PROSITE" id="PS00329">
    <property type="entry name" value="HSP70_2"/>
    <property type="match status" value="1"/>
</dbReference>
<dbReference type="PANTHER" id="PTHR42749">
    <property type="entry name" value="CELL SHAPE-DETERMINING PROTEIN MREB"/>
    <property type="match status" value="1"/>
</dbReference>
<evidence type="ECO:0000256" key="3">
    <source>
        <dbReference type="ARBA" id="ARBA00022840"/>
    </source>
</evidence>
<dbReference type="SUPFAM" id="SSF53067">
    <property type="entry name" value="Actin-like ATPase domain"/>
    <property type="match status" value="2"/>
</dbReference>
<dbReference type="RefSeq" id="WP_283425452.1">
    <property type="nucleotide sequence ID" value="NZ_FXTY01000002.1"/>
</dbReference>
<dbReference type="InterPro" id="IPR043129">
    <property type="entry name" value="ATPase_NBD"/>
</dbReference>
<keyword evidence="3" id="KW-0067">ATP-binding</keyword>
<dbReference type="EMBL" id="FXTY01000002">
    <property type="protein sequence ID" value="SMP14813.1"/>
    <property type="molecule type" value="Genomic_DNA"/>
</dbReference>
<sequence>MHTHTLGIDFGTSNSAAGVAVNGTPHLMTFAHGETTLPTTFFFDFDSRKTLLGTPANQALLDGIEGRFMRALKRVLGTTLMHEKRQVLNERVTFVDIIARFLRHIKTTAETQTGLTFDHALSGRPVVFHGADDPREAQAEADLRACYLAAGFKDVTFMAEPEAAAIANGALEQPGQLGLIIDIGGGTSDFTLFRTTDAGIDTLANHGVRIGGTDFDRAISIDRVMPLLGRGTELRNQFGSGTHTAPAAIFNDLATWEKIPFLYTAQTRRAVDDMLRQAEAPEQIARLAEVLRDELGHDIAFAVEAGKVSASKATANPKIDLSVLDASLTPALPADLLPDILAGQAAKLDQAMVDILTDTGTAAQDVTQVIYVGGSSLLSVVQDTAKARFPQAAHKVSEVFTAVADGLAIAAERS</sequence>
<evidence type="ECO:0000313" key="5">
    <source>
        <dbReference type="Proteomes" id="UP001157961"/>
    </source>
</evidence>
<keyword evidence="2" id="KW-0547">Nucleotide-binding</keyword>
<evidence type="ECO:0000313" key="4">
    <source>
        <dbReference type="EMBL" id="SMP14813.1"/>
    </source>
</evidence>
<dbReference type="Gene3D" id="3.90.640.10">
    <property type="entry name" value="Actin, Chain A, domain 4"/>
    <property type="match status" value="1"/>
</dbReference>
<dbReference type="PANTHER" id="PTHR42749:SF1">
    <property type="entry name" value="CELL SHAPE-DETERMINING PROTEIN MREB"/>
    <property type="match status" value="1"/>
</dbReference>
<evidence type="ECO:0000256" key="1">
    <source>
        <dbReference type="ARBA" id="ARBA00007381"/>
    </source>
</evidence>
<comment type="caution">
    <text evidence="4">The sequence shown here is derived from an EMBL/GenBank/DDBJ whole genome shotgun (WGS) entry which is preliminary data.</text>
</comment>
<dbReference type="Pfam" id="PF00012">
    <property type="entry name" value="HSP70"/>
    <property type="match status" value="1"/>
</dbReference>
<dbReference type="InterPro" id="IPR018181">
    <property type="entry name" value="Heat_shock_70_CS"/>
</dbReference>
<gene>
    <name evidence="4" type="ORF">SAMN06265373_102735</name>
</gene>
<dbReference type="InterPro" id="IPR013126">
    <property type="entry name" value="Hsp_70_fam"/>
</dbReference>
<reference evidence="4 5" key="1">
    <citation type="submission" date="2017-05" db="EMBL/GenBank/DDBJ databases">
        <authorList>
            <person name="Varghese N."/>
            <person name="Submissions S."/>
        </authorList>
    </citation>
    <scope>NUCLEOTIDE SEQUENCE [LARGE SCALE GENOMIC DNA]</scope>
    <source>
        <strain evidence="4 5">DSM 29734</strain>
    </source>
</reference>
<evidence type="ECO:0000256" key="2">
    <source>
        <dbReference type="ARBA" id="ARBA00022741"/>
    </source>
</evidence>
<comment type="similarity">
    <text evidence="1">Belongs to the heat shock protein 70 family.</text>
</comment>
<dbReference type="Gene3D" id="3.30.420.40">
    <property type="match status" value="2"/>
</dbReference>
<keyword evidence="5" id="KW-1185">Reference proteome</keyword>
<accession>A0ABY1NQL5</accession>
<dbReference type="Proteomes" id="UP001157961">
    <property type="component" value="Unassembled WGS sequence"/>
</dbReference>
<name>A0ABY1NQL5_9RHOB</name>
<proteinExistence type="inferred from homology"/>
<protein>
    <submittedName>
        <fullName evidence="4">Hypothetical chaperone protein</fullName>
    </submittedName>
</protein>
<organism evidence="4 5">
    <name type="scientific">Shimia sagamensis</name>
    <dbReference type="NCBI Taxonomy" id="1566352"/>
    <lineage>
        <taxon>Bacteria</taxon>
        <taxon>Pseudomonadati</taxon>
        <taxon>Pseudomonadota</taxon>
        <taxon>Alphaproteobacteria</taxon>
        <taxon>Rhodobacterales</taxon>
        <taxon>Roseobacteraceae</taxon>
    </lineage>
</organism>